<dbReference type="VEuPathDB" id="ToxoDB:TGMAS_415700"/>
<dbReference type="EMBL" id="AEXC02002097">
    <property type="protein sequence ID" value="KFH07934.1"/>
    <property type="molecule type" value="Genomic_DNA"/>
</dbReference>
<evidence type="ECO:0000313" key="1">
    <source>
        <dbReference type="EMBL" id="KFH07934.1"/>
    </source>
</evidence>
<proteinExistence type="predicted"/>
<gene>
    <name evidence="1" type="ORF">TGMAS_415700</name>
</gene>
<dbReference type="Proteomes" id="UP000028821">
    <property type="component" value="Unassembled WGS sequence"/>
</dbReference>
<comment type="caution">
    <text evidence="1">The sequence shown here is derived from an EMBL/GenBank/DDBJ whole genome shotgun (WGS) entry which is preliminary data.</text>
</comment>
<accession>A0A086Q5Q2</accession>
<evidence type="ECO:0000313" key="2">
    <source>
        <dbReference type="Proteomes" id="UP000028821"/>
    </source>
</evidence>
<dbReference type="AlphaFoldDB" id="A0A086Q5Q2"/>
<organism evidence="1 2">
    <name type="scientific">Toxoplasma gondii MAS</name>
    <dbReference type="NCBI Taxonomy" id="943118"/>
    <lineage>
        <taxon>Eukaryota</taxon>
        <taxon>Sar</taxon>
        <taxon>Alveolata</taxon>
        <taxon>Apicomplexa</taxon>
        <taxon>Conoidasida</taxon>
        <taxon>Coccidia</taxon>
        <taxon>Eucoccidiorida</taxon>
        <taxon>Eimeriorina</taxon>
        <taxon>Sarcocystidae</taxon>
        <taxon>Toxoplasma</taxon>
    </lineage>
</organism>
<reference evidence="1 2" key="1">
    <citation type="submission" date="2014-04" db="EMBL/GenBank/DDBJ databases">
        <authorList>
            <person name="Sibley D."/>
            <person name="Venepally P."/>
            <person name="Karamycheva S."/>
            <person name="Hadjithomas M."/>
            <person name="Khan A."/>
            <person name="Brunk B."/>
            <person name="Roos D."/>
            <person name="Caler E."/>
            <person name="Lorenzi H."/>
        </authorList>
    </citation>
    <scope>NUCLEOTIDE SEQUENCE [LARGE SCALE GENOMIC DNA]</scope>
    <source>
        <strain evidence="1 2">MAS</strain>
    </source>
</reference>
<sequence length="106" mass="12294">MSAFLSGQCFPHFFLLMKEERGHLQLKTTPSRLLWGELVASADGMRCRRDSARLVRSTPRTEGRERWKLLARFSAGFSPLAFVLEEQMPAEVARKDIFFARLKRHI</sequence>
<protein>
    <submittedName>
        <fullName evidence="1">Uncharacterized protein</fullName>
    </submittedName>
</protein>
<name>A0A086Q5Q2_TOXGO</name>